<dbReference type="Pfam" id="PF05478">
    <property type="entry name" value="Prominin"/>
    <property type="match status" value="1"/>
</dbReference>
<feature type="transmembrane region" description="Helical" evidence="9">
    <location>
        <begin position="553"/>
        <end position="578"/>
    </location>
</feature>
<evidence type="ECO:0000256" key="7">
    <source>
        <dbReference type="SAM" id="Coils"/>
    </source>
</evidence>
<dbReference type="InterPro" id="IPR008795">
    <property type="entry name" value="Prominin"/>
</dbReference>
<keyword evidence="4 9" id="KW-1133">Transmembrane helix</keyword>
<comment type="subcellular location">
    <subcellularLocation>
        <location evidence="1">Membrane</location>
        <topology evidence="1">Multi-pass membrane protein</topology>
    </subcellularLocation>
</comment>
<evidence type="ECO:0000256" key="2">
    <source>
        <dbReference type="ARBA" id="ARBA00006058"/>
    </source>
</evidence>
<feature type="transmembrane region" description="Helical" evidence="9">
    <location>
        <begin position="864"/>
        <end position="886"/>
    </location>
</feature>
<organism evidence="10">
    <name type="scientific">Timema shepardi</name>
    <name type="common">Walking stick</name>
    <dbReference type="NCBI Taxonomy" id="629360"/>
    <lineage>
        <taxon>Eukaryota</taxon>
        <taxon>Metazoa</taxon>
        <taxon>Ecdysozoa</taxon>
        <taxon>Arthropoda</taxon>
        <taxon>Hexapoda</taxon>
        <taxon>Insecta</taxon>
        <taxon>Pterygota</taxon>
        <taxon>Neoptera</taxon>
        <taxon>Polyneoptera</taxon>
        <taxon>Phasmatodea</taxon>
        <taxon>Timematodea</taxon>
        <taxon>Timematoidea</taxon>
        <taxon>Timematidae</taxon>
        <taxon>Timema</taxon>
    </lineage>
</organism>
<accession>A0A7R9G1H5</accession>
<comment type="similarity">
    <text evidence="2">Belongs to the prominin family.</text>
</comment>
<gene>
    <name evidence="10" type="ORF">TSIB3V08_LOCUS6410</name>
</gene>
<feature type="compositionally biased region" description="Basic and acidic residues" evidence="8">
    <location>
        <begin position="1043"/>
        <end position="1056"/>
    </location>
</feature>
<dbReference type="EMBL" id="OC002737">
    <property type="protein sequence ID" value="CAD7262294.1"/>
    <property type="molecule type" value="Genomic_DNA"/>
</dbReference>
<dbReference type="GO" id="GO:0016020">
    <property type="term" value="C:membrane"/>
    <property type="evidence" value="ECO:0007669"/>
    <property type="project" value="UniProtKB-SubCell"/>
</dbReference>
<reference evidence="10" key="1">
    <citation type="submission" date="2020-11" db="EMBL/GenBank/DDBJ databases">
        <authorList>
            <person name="Tran Van P."/>
        </authorList>
    </citation>
    <scope>NUCLEOTIDE SEQUENCE</scope>
</reference>
<feature type="compositionally biased region" description="Polar residues" evidence="8">
    <location>
        <begin position="963"/>
        <end position="974"/>
    </location>
</feature>
<evidence type="ECO:0000256" key="6">
    <source>
        <dbReference type="ARBA" id="ARBA00023180"/>
    </source>
</evidence>
<dbReference type="PANTHER" id="PTHR22730:SF1">
    <property type="entry name" value="PROMININ-LIKE PROTEIN"/>
    <property type="match status" value="1"/>
</dbReference>
<evidence type="ECO:0000313" key="10">
    <source>
        <dbReference type="EMBL" id="CAD7262294.1"/>
    </source>
</evidence>
<sequence>MWFQAPLSCTVTLVFDSSAENEERVVKLEEVNPHLRGGRVENHLGKTTPVHPTEIRTSISPSSAVELNTTSALANYATELCSSLCGVLTGSEAYHEVGQGVPVVCHVLCRNCSRCIDRSDVTTSQITVTTNELSRLLSRELETALNSQSQSELLDALSTHWKPILSHYAGVVGVTAVGLLFAVLLPLVGLFVCCCRCAGRCGARSQPFEKKRDPCRRITLGIFLSAITIVILFGVVCAFVTNQYMEDGIKQLPSRLRTGLSDTDLYLDNTNKEFTNLLVTNYEELQSTLITVLNNAGKTVQAQLKEASNATILTNLTNLVDTLNIIKDDMSNISYYVATLQSNTAELNSTLGGVKSELERILAQCQVLSDCRQLLDKAKNLSAANFDEVSRQIGTLNTWGTGQRLPSINNSLVIVNDLFSNENGPGLVDSIKNSQTDFEDLQKQVQEHIDDKIPEIKNTMSQAGNSIKVIADKISSVLNTTRTYVSSTNSYLESGQKYIKQYSPYRYYMDVALSSTLLLILLCLTLGLFFGFCGKRPDEYGGDCCTRGTGARFLITAVVFMFLFSIFLMVATLVHFLLGVVGEKLICETLKNPNNNQVLSWIDQKVNTNDLYPNGTNPNIKLSSIIMRIAACMKSCSWNMSPTSRRYPMWRPNTTSNDLKTLTFTFNANFSILPSATKNKLKDLKSSFLSFNFLEFDKLQNTVVNINLNDFASQLDNTAKQLEDEKQPDMTQLALQLRNQSAILKDLQNRLVQEMTVTVQDLKNKTAALQEDIKFNHSSLDVAIEELITNVESAEDYIRQNGSNTINNLVTEFLDTFVVFIRSYLNRVIDNVLHKVGLSGPLATAYNSAIVSSCNQVLDPFNGFWASIGWSLILFIPAIVLCLMLASLYNKSDPYPGPLVESEYLYDAYADRDNIPLANTASYYPFGLYALSTKYANGLGIGKDELEEVNPHLHGGAVENHLGKTTPSSPDQDSNLDLPVLSGRAQHGWRLANAPAVLSSTTEDGEIEVRILVGVHDKKAHHRRYDETYDNSTGYMGDYSAHLGRDRGGRGDRGEGGRSTTPAHQNDARYTDMAPKYTRLGYLAWQLKRFGNFRGKKLTLGHE</sequence>
<evidence type="ECO:0008006" key="11">
    <source>
        <dbReference type="Google" id="ProtNLM"/>
    </source>
</evidence>
<name>A0A7R9G1H5_TIMSH</name>
<evidence type="ECO:0000256" key="9">
    <source>
        <dbReference type="SAM" id="Phobius"/>
    </source>
</evidence>
<feature type="transmembrane region" description="Helical" evidence="9">
    <location>
        <begin position="168"/>
        <end position="197"/>
    </location>
</feature>
<feature type="region of interest" description="Disordered" evidence="8">
    <location>
        <begin position="1041"/>
        <end position="1068"/>
    </location>
</feature>
<evidence type="ECO:0000256" key="8">
    <source>
        <dbReference type="SAM" id="MobiDB-lite"/>
    </source>
</evidence>
<keyword evidence="6" id="KW-0325">Glycoprotein</keyword>
<keyword evidence="3 9" id="KW-0812">Transmembrane</keyword>
<feature type="transmembrane region" description="Helical" evidence="9">
    <location>
        <begin position="218"/>
        <end position="241"/>
    </location>
</feature>
<feature type="transmembrane region" description="Helical" evidence="9">
    <location>
        <begin position="507"/>
        <end position="532"/>
    </location>
</feature>
<feature type="coiled-coil region" evidence="7">
    <location>
        <begin position="730"/>
        <end position="772"/>
    </location>
</feature>
<evidence type="ECO:0000256" key="4">
    <source>
        <dbReference type="ARBA" id="ARBA00022989"/>
    </source>
</evidence>
<dbReference type="AlphaFoldDB" id="A0A7R9G1H5"/>
<protein>
    <recommendedName>
        <fullName evidence="11">Prominin-like protein</fullName>
    </recommendedName>
</protein>
<dbReference type="PANTHER" id="PTHR22730">
    <property type="entry name" value="PROMININ PROM PROTEIN"/>
    <property type="match status" value="1"/>
</dbReference>
<feature type="region of interest" description="Disordered" evidence="8">
    <location>
        <begin position="955"/>
        <end position="974"/>
    </location>
</feature>
<keyword evidence="5 9" id="KW-0472">Membrane</keyword>
<keyword evidence="7" id="KW-0175">Coiled coil</keyword>
<evidence type="ECO:0000256" key="3">
    <source>
        <dbReference type="ARBA" id="ARBA00022692"/>
    </source>
</evidence>
<evidence type="ECO:0000256" key="1">
    <source>
        <dbReference type="ARBA" id="ARBA00004141"/>
    </source>
</evidence>
<evidence type="ECO:0000256" key="5">
    <source>
        <dbReference type="ARBA" id="ARBA00023136"/>
    </source>
</evidence>
<proteinExistence type="inferred from homology"/>